<evidence type="ECO:0000256" key="3">
    <source>
        <dbReference type="SAM" id="SignalP"/>
    </source>
</evidence>
<dbReference type="RefSeq" id="XP_034111233.1">
    <property type="nucleotide sequence ID" value="XM_034255342.2"/>
</dbReference>
<dbReference type="AlphaFoldDB" id="A0A6P8XFL8"/>
<evidence type="ECO:0000313" key="5">
    <source>
        <dbReference type="RefSeq" id="XP_034111233.1"/>
    </source>
</evidence>
<sequence length="634" mass="74579">MEQRRNAKSVRNFVILFLLILQNCGEARSEPDIERRDGLAKLEFSAKQRDAEAEMEAEAGKQEEHNVFNFAKIYETFYAQLMHNTTAGQKQGRGIRSPQAQLMWETPAEEVVVVTSPKPYHLVDPLHPDLVAARKYTTTTMKPFSILEHLSQEQAELLRQHRRNVSLNLLQALHMEEQLLDQHTTTVKPVNVFEQLNEELTEQEKHTTTAKPFSILEHLSLQQAEQLRLKLPNSSFSLLEALHMEQQQLDKHTTTVKPFHLAAQLNQELDKHEGAEEQAAQSAQEELFEVEQTVTAPLEQHKEAEQQKAVEPEESTRAKDSQKRRRKRIRRRRKRIRRRRKRTRRRRRKKRKKRRKKRKKKKHKGDKDKKKRKKRRKKPYDTHNPVIGQQAQLIYANPTKQPYHSHGDYYPHGHPYPHPQQPQLVQLVTTKRPATTPAPFSKIKYLLRHNSLFKKKKKEWFNHVGHVLYPFIKFVAFFTVLNPFTLGVFLFTLISPVVFGFLGFVALSVLVKPFLHLVFGVKDSVDAIDRQRYLANKRAQQLKLNLRPVTIHKHYYQQKPLHSTPPQRYRPLADWRRQSPPLPLDRRQLAPHPPERQQTASLHPPERRPTRPSRPPERRHNPLLPADREVFGFL</sequence>
<keyword evidence="2" id="KW-0812">Transmembrane</keyword>
<evidence type="ECO:0000313" key="4">
    <source>
        <dbReference type="Proteomes" id="UP000515160"/>
    </source>
</evidence>
<keyword evidence="2" id="KW-1133">Transmembrane helix</keyword>
<evidence type="ECO:0000256" key="2">
    <source>
        <dbReference type="SAM" id="Phobius"/>
    </source>
</evidence>
<feature type="region of interest" description="Disordered" evidence="1">
    <location>
        <begin position="560"/>
        <end position="634"/>
    </location>
</feature>
<feature type="transmembrane region" description="Helical" evidence="2">
    <location>
        <begin position="488"/>
        <end position="511"/>
    </location>
</feature>
<keyword evidence="2" id="KW-0472">Membrane</keyword>
<dbReference type="Proteomes" id="UP000515160">
    <property type="component" value="Chromosome 3"/>
</dbReference>
<feature type="transmembrane region" description="Helical" evidence="2">
    <location>
        <begin position="460"/>
        <end position="481"/>
    </location>
</feature>
<feature type="region of interest" description="Disordered" evidence="1">
    <location>
        <begin position="300"/>
        <end position="386"/>
    </location>
</feature>
<feature type="signal peptide" evidence="3">
    <location>
        <begin position="1"/>
        <end position="29"/>
    </location>
</feature>
<keyword evidence="4" id="KW-1185">Reference proteome</keyword>
<gene>
    <name evidence="5" type="primary">LOC117572491</name>
</gene>
<dbReference type="OrthoDB" id="8063652at2759"/>
<accession>A0A6P8XFL8</accession>
<protein>
    <submittedName>
        <fullName evidence="5">Uncharacterized protein LOC117572491</fullName>
    </submittedName>
</protein>
<organism evidence="4 5">
    <name type="scientific">Drosophila albomicans</name>
    <name type="common">Fruit fly</name>
    <dbReference type="NCBI Taxonomy" id="7291"/>
    <lineage>
        <taxon>Eukaryota</taxon>
        <taxon>Metazoa</taxon>
        <taxon>Ecdysozoa</taxon>
        <taxon>Arthropoda</taxon>
        <taxon>Hexapoda</taxon>
        <taxon>Insecta</taxon>
        <taxon>Pterygota</taxon>
        <taxon>Neoptera</taxon>
        <taxon>Endopterygota</taxon>
        <taxon>Diptera</taxon>
        <taxon>Brachycera</taxon>
        <taxon>Muscomorpha</taxon>
        <taxon>Ephydroidea</taxon>
        <taxon>Drosophilidae</taxon>
        <taxon>Drosophila</taxon>
    </lineage>
</organism>
<dbReference type="GeneID" id="117572491"/>
<keyword evidence="3" id="KW-0732">Signal</keyword>
<evidence type="ECO:0000256" key="1">
    <source>
        <dbReference type="SAM" id="MobiDB-lite"/>
    </source>
</evidence>
<feature type="compositionally biased region" description="Basic residues" evidence="1">
    <location>
        <begin position="322"/>
        <end position="378"/>
    </location>
</feature>
<feature type="compositionally biased region" description="Basic and acidic residues" evidence="1">
    <location>
        <begin position="300"/>
        <end position="321"/>
    </location>
</feature>
<feature type="compositionally biased region" description="Basic and acidic residues" evidence="1">
    <location>
        <begin position="604"/>
        <end position="634"/>
    </location>
</feature>
<proteinExistence type="predicted"/>
<name>A0A6P8XFL8_DROAB</name>
<feature type="chain" id="PRO_5027976093" evidence="3">
    <location>
        <begin position="30"/>
        <end position="634"/>
    </location>
</feature>
<reference evidence="5" key="1">
    <citation type="submission" date="2025-08" db="UniProtKB">
        <authorList>
            <consortium name="RefSeq"/>
        </authorList>
    </citation>
    <scope>IDENTIFICATION</scope>
    <source>
        <strain evidence="5">15112-1751.03</strain>
        <tissue evidence="5">Whole Adult</tissue>
    </source>
</reference>